<proteinExistence type="inferred from homology"/>
<dbReference type="Gene3D" id="1.10.10.10">
    <property type="entry name" value="Winged helix-like DNA-binding domain superfamily/Winged helix DNA-binding domain"/>
    <property type="match status" value="1"/>
</dbReference>
<sequence>MPAVTTTVGAGQLAQRLGPWRSADGHAAGRVGGRPLQAALAERLTGLVLDGRLALGTRLPAERTLSAALGVSRTTVTAAYALLRESGFAVSRQGSGSYVSVPDGAARNNSGWRADGRDGDVIDLMFAAPLAPLSVLRRALRTAAEQFPAHADAGGYLPYGLDALREAVADNYTARGLPTSPDQILVTNGAQGAITLVARLLCGAGDRVLVESPTYPNALDTFRNAHARAIPVPLDDGGWVPGGYENALAQLRPRLAYLIPHFQNPTGYLMDPDTQGSIARAARRAGSWLLADETITEAALDTAVPPPFVATIRPADAEAVLVCGSMAKSFWGGLRIGWLRAPARIVHELAAARAAMDLGSPVLDQLAAAAVLRGEQGYLEEHRHAWREQRAALMQAIDETFPQWSYRVPEGGLCLWLRMDREEATALSQRAQTHGLLLHAGPRFGADPGTFERYIRLPYVQPPDLLREAVRRLDLARAVPGPRHAADHRADLVA</sequence>
<keyword evidence="7" id="KW-0032">Aminotransferase</keyword>
<dbReference type="CDD" id="cd07377">
    <property type="entry name" value="WHTH_GntR"/>
    <property type="match status" value="1"/>
</dbReference>
<dbReference type="PROSITE" id="PS50949">
    <property type="entry name" value="HTH_GNTR"/>
    <property type="match status" value="1"/>
</dbReference>
<gene>
    <name evidence="7" type="ORF">KGA66_16485</name>
</gene>
<dbReference type="RefSeq" id="WP_211469016.1">
    <property type="nucleotide sequence ID" value="NZ_JAGSXH010000056.1"/>
</dbReference>
<organism evidence="7 8">
    <name type="scientific">Actinocrinis puniceicyclus</name>
    <dbReference type="NCBI Taxonomy" id="977794"/>
    <lineage>
        <taxon>Bacteria</taxon>
        <taxon>Bacillati</taxon>
        <taxon>Actinomycetota</taxon>
        <taxon>Actinomycetes</taxon>
        <taxon>Catenulisporales</taxon>
        <taxon>Actinospicaceae</taxon>
        <taxon>Actinocrinis</taxon>
    </lineage>
</organism>
<evidence type="ECO:0000256" key="2">
    <source>
        <dbReference type="ARBA" id="ARBA00022898"/>
    </source>
</evidence>
<accession>A0A8J8BDY6</accession>
<dbReference type="AlphaFoldDB" id="A0A8J8BDY6"/>
<dbReference type="Pfam" id="PF00155">
    <property type="entry name" value="Aminotran_1_2"/>
    <property type="match status" value="1"/>
</dbReference>
<dbReference type="Gene3D" id="3.40.640.10">
    <property type="entry name" value="Type I PLP-dependent aspartate aminotransferase-like (Major domain)"/>
    <property type="match status" value="1"/>
</dbReference>
<keyword evidence="4" id="KW-0238">DNA-binding</keyword>
<keyword evidence="7" id="KW-0808">Transferase</keyword>
<dbReference type="SMART" id="SM00345">
    <property type="entry name" value="HTH_GNTR"/>
    <property type="match status" value="1"/>
</dbReference>
<keyword evidence="2" id="KW-0663">Pyridoxal phosphate</keyword>
<keyword evidence="3" id="KW-0805">Transcription regulation</keyword>
<evidence type="ECO:0000313" key="7">
    <source>
        <dbReference type="EMBL" id="MBS2964656.1"/>
    </source>
</evidence>
<dbReference type="PRINTS" id="PR00035">
    <property type="entry name" value="HTHGNTR"/>
</dbReference>
<feature type="domain" description="HTH gntR-type" evidence="6">
    <location>
        <begin position="34"/>
        <end position="102"/>
    </location>
</feature>
<dbReference type="InterPro" id="IPR000524">
    <property type="entry name" value="Tscrpt_reg_HTH_GntR"/>
</dbReference>
<dbReference type="Pfam" id="PF00392">
    <property type="entry name" value="GntR"/>
    <property type="match status" value="1"/>
</dbReference>
<protein>
    <submittedName>
        <fullName evidence="7">PLP-dependent aminotransferase family protein</fullName>
    </submittedName>
</protein>
<dbReference type="EMBL" id="JAGSXH010000056">
    <property type="protein sequence ID" value="MBS2964656.1"/>
    <property type="molecule type" value="Genomic_DNA"/>
</dbReference>
<keyword evidence="8" id="KW-1185">Reference proteome</keyword>
<evidence type="ECO:0000256" key="1">
    <source>
        <dbReference type="ARBA" id="ARBA00005384"/>
    </source>
</evidence>
<dbReference type="InterPro" id="IPR036388">
    <property type="entry name" value="WH-like_DNA-bd_sf"/>
</dbReference>
<dbReference type="SUPFAM" id="SSF53383">
    <property type="entry name" value="PLP-dependent transferases"/>
    <property type="match status" value="1"/>
</dbReference>
<keyword evidence="5" id="KW-0804">Transcription</keyword>
<reference evidence="7" key="1">
    <citation type="submission" date="2021-04" db="EMBL/GenBank/DDBJ databases">
        <title>Genome based classification of Actinospica acidithermotolerans sp. nov., an actinobacterium isolated from an Indonesian hot spring.</title>
        <authorList>
            <person name="Kusuma A.B."/>
            <person name="Putra K.E."/>
            <person name="Nafisah S."/>
            <person name="Loh J."/>
            <person name="Nouioui I."/>
            <person name="Goodfellow M."/>
        </authorList>
    </citation>
    <scope>NUCLEOTIDE SEQUENCE</scope>
    <source>
        <strain evidence="7">DSM 45618</strain>
    </source>
</reference>
<comment type="similarity">
    <text evidence="1">In the C-terminal section; belongs to the class-I pyridoxal-phosphate-dependent aminotransferase family.</text>
</comment>
<dbReference type="InterPro" id="IPR036390">
    <property type="entry name" value="WH_DNA-bd_sf"/>
</dbReference>
<dbReference type="PANTHER" id="PTHR46577:SF1">
    <property type="entry name" value="HTH-TYPE TRANSCRIPTIONAL REGULATORY PROTEIN GABR"/>
    <property type="match status" value="1"/>
</dbReference>
<dbReference type="InterPro" id="IPR004839">
    <property type="entry name" value="Aminotransferase_I/II_large"/>
</dbReference>
<dbReference type="GO" id="GO:0003677">
    <property type="term" value="F:DNA binding"/>
    <property type="evidence" value="ECO:0007669"/>
    <property type="project" value="UniProtKB-KW"/>
</dbReference>
<comment type="caution">
    <text evidence="7">The sequence shown here is derived from an EMBL/GenBank/DDBJ whole genome shotgun (WGS) entry which is preliminary data.</text>
</comment>
<evidence type="ECO:0000313" key="8">
    <source>
        <dbReference type="Proteomes" id="UP000677913"/>
    </source>
</evidence>
<dbReference type="CDD" id="cd00609">
    <property type="entry name" value="AAT_like"/>
    <property type="match status" value="1"/>
</dbReference>
<dbReference type="InterPro" id="IPR015421">
    <property type="entry name" value="PyrdxlP-dep_Trfase_major"/>
</dbReference>
<dbReference type="GO" id="GO:0030170">
    <property type="term" value="F:pyridoxal phosphate binding"/>
    <property type="evidence" value="ECO:0007669"/>
    <property type="project" value="InterPro"/>
</dbReference>
<dbReference type="Proteomes" id="UP000677913">
    <property type="component" value="Unassembled WGS sequence"/>
</dbReference>
<evidence type="ECO:0000256" key="5">
    <source>
        <dbReference type="ARBA" id="ARBA00023163"/>
    </source>
</evidence>
<dbReference type="GO" id="GO:0003700">
    <property type="term" value="F:DNA-binding transcription factor activity"/>
    <property type="evidence" value="ECO:0007669"/>
    <property type="project" value="InterPro"/>
</dbReference>
<dbReference type="PANTHER" id="PTHR46577">
    <property type="entry name" value="HTH-TYPE TRANSCRIPTIONAL REGULATORY PROTEIN GABR"/>
    <property type="match status" value="1"/>
</dbReference>
<dbReference type="SUPFAM" id="SSF46785">
    <property type="entry name" value="Winged helix' DNA-binding domain"/>
    <property type="match status" value="1"/>
</dbReference>
<dbReference type="InterPro" id="IPR051446">
    <property type="entry name" value="HTH_trans_reg/aminotransferase"/>
</dbReference>
<dbReference type="GO" id="GO:0008483">
    <property type="term" value="F:transaminase activity"/>
    <property type="evidence" value="ECO:0007669"/>
    <property type="project" value="UniProtKB-KW"/>
</dbReference>
<name>A0A8J8BDY6_9ACTN</name>
<evidence type="ECO:0000256" key="4">
    <source>
        <dbReference type="ARBA" id="ARBA00023125"/>
    </source>
</evidence>
<evidence type="ECO:0000259" key="6">
    <source>
        <dbReference type="PROSITE" id="PS50949"/>
    </source>
</evidence>
<dbReference type="InterPro" id="IPR015424">
    <property type="entry name" value="PyrdxlP-dep_Trfase"/>
</dbReference>
<evidence type="ECO:0000256" key="3">
    <source>
        <dbReference type="ARBA" id="ARBA00023015"/>
    </source>
</evidence>